<evidence type="ECO:0000313" key="1">
    <source>
        <dbReference type="EMBL" id="TGY77456.1"/>
    </source>
</evidence>
<dbReference type="EMBL" id="SRYB01000024">
    <property type="protein sequence ID" value="TGY77456.1"/>
    <property type="molecule type" value="Genomic_DNA"/>
</dbReference>
<accession>A0AC61RBI7</accession>
<comment type="caution">
    <text evidence="1">The sequence shown here is derived from an EMBL/GenBank/DDBJ whole genome shotgun (WGS) entry which is preliminary data.</text>
</comment>
<protein>
    <submittedName>
        <fullName evidence="1">RagB/SusD family nutrient uptake outer membrane protein</fullName>
    </submittedName>
</protein>
<organism evidence="1 2">
    <name type="scientific">Lepagella muris</name>
    <dbReference type="NCBI Taxonomy" id="3032870"/>
    <lineage>
        <taxon>Bacteria</taxon>
        <taxon>Pseudomonadati</taxon>
        <taxon>Bacteroidota</taxon>
        <taxon>Bacteroidia</taxon>
        <taxon>Bacteroidales</taxon>
        <taxon>Muribaculaceae</taxon>
        <taxon>Lepagella</taxon>
    </lineage>
</organism>
<evidence type="ECO:0000313" key="2">
    <source>
        <dbReference type="Proteomes" id="UP000306319"/>
    </source>
</evidence>
<keyword evidence="2" id="KW-1185">Reference proteome</keyword>
<reference evidence="1" key="1">
    <citation type="submission" date="2019-04" db="EMBL/GenBank/DDBJ databases">
        <title>Microbes associate with the intestines of laboratory mice.</title>
        <authorList>
            <person name="Navarre W."/>
            <person name="Wong E."/>
            <person name="Huang K."/>
            <person name="Tropini C."/>
            <person name="Ng K."/>
            <person name="Yu B."/>
        </authorList>
    </citation>
    <scope>NUCLEOTIDE SEQUENCE</scope>
    <source>
        <strain evidence="1">NM04_E33</strain>
    </source>
</reference>
<proteinExistence type="predicted"/>
<sequence length="686" mass="77644">MKKIILSAILGATLLTSCQNMDIPPKNIVTSDDLLSSESGMDIYMARMYSIMPFEDFKYLPERGISNFNGWLAGFGFEGIGENVNRDGYCRSFTGEGDVYWGKAFELLRDANFLIENLPNYRGTYPEITYNDYLGEAYFVRAYVFYALAKRFGGIPLVTRVINYPAETDLLEVPRASEEETWDQICADFDKAIELMMPKSPKRGYANKYVALAVKSQAMLYAGSVAKYNETVPGRLTGLGQKTGVRVIGFDAATAAEASKRYFTEAYKAANEVIQNGGYSLYKKKWAEGDREAIRQNMIDMISDTDSPENIWIREYLYPTTTHSFDAYNAPYVFRSPLSSAMCPTADFVELFEGFDRYPDGSLKVTTGNSNSEGTYIMYDNIGDFYKNAEPRLLSYLIIPGDQFKGQKMEIYAGVYTGTTPVRPLLNDYSYQGQAQNYQNLDIAKGDNPTLYMTPDPNNHKIVKLPDGSEMKASGANGPFYNFAESAMTGLLARKWLKDDPSFTAREGNSDQHYILVRYAEVLLNAAEAAVELSLAGVASPDGSDMLGVATDVINDIRSRAGATLLSGKLTGSIESRNEVRKERRKEIAMETNIKWDLRRWRVQDYDNRDGFWGETRDKDKFSSNSHYRFRGIYPFYSAQDKKWFYDVRFECISHKEFDYNTIDYYFSIPGGEVVKSPVIDQQPNR</sequence>
<name>A0AC61RBI7_9BACT</name>
<dbReference type="Proteomes" id="UP000306319">
    <property type="component" value="Unassembled WGS sequence"/>
</dbReference>
<gene>
    <name evidence="1" type="ORF">E5331_14205</name>
</gene>